<dbReference type="InterPro" id="IPR036182">
    <property type="entry name" value="PCuAC_sf"/>
</dbReference>
<organism evidence="2 3">
    <name type="scientific">Pelomicrobium methylotrophicum</name>
    <dbReference type="NCBI Taxonomy" id="2602750"/>
    <lineage>
        <taxon>Bacteria</taxon>
        <taxon>Pseudomonadati</taxon>
        <taxon>Pseudomonadota</taxon>
        <taxon>Hydrogenophilia</taxon>
        <taxon>Hydrogenophilia incertae sedis</taxon>
        <taxon>Pelomicrobium</taxon>
    </lineage>
</organism>
<evidence type="ECO:0000256" key="1">
    <source>
        <dbReference type="SAM" id="SignalP"/>
    </source>
</evidence>
<dbReference type="Gene3D" id="2.60.40.1890">
    <property type="entry name" value="PCu(A)C copper chaperone"/>
    <property type="match status" value="1"/>
</dbReference>
<name>A0A5C7F0L1_9PROT</name>
<feature type="chain" id="PRO_5022777572" evidence="1">
    <location>
        <begin position="21"/>
        <end position="152"/>
    </location>
</feature>
<accession>A0A5C7F0L1</accession>
<dbReference type="InParanoid" id="A0A5C7F0L1"/>
<dbReference type="Pfam" id="PF04314">
    <property type="entry name" value="PCuAC"/>
    <property type="match status" value="1"/>
</dbReference>
<dbReference type="SUPFAM" id="SSF110087">
    <property type="entry name" value="DR1885-like metal-binding protein"/>
    <property type="match status" value="1"/>
</dbReference>
<dbReference type="InterPro" id="IPR007410">
    <property type="entry name" value="LpqE-like"/>
</dbReference>
<protein>
    <submittedName>
        <fullName evidence="2">Copper chaperone PCu(A)C</fullName>
    </submittedName>
</protein>
<gene>
    <name evidence="2" type="ORF">FR698_02810</name>
</gene>
<dbReference type="OrthoDB" id="9796962at2"/>
<evidence type="ECO:0000313" key="2">
    <source>
        <dbReference type="EMBL" id="TXF13024.1"/>
    </source>
</evidence>
<feature type="signal peptide" evidence="1">
    <location>
        <begin position="1"/>
        <end position="20"/>
    </location>
</feature>
<dbReference type="AlphaFoldDB" id="A0A5C7F0L1"/>
<evidence type="ECO:0000313" key="3">
    <source>
        <dbReference type="Proteomes" id="UP000321201"/>
    </source>
</evidence>
<keyword evidence="3" id="KW-1185">Reference proteome</keyword>
<dbReference type="PANTHER" id="PTHR36302">
    <property type="entry name" value="BLR7088 PROTEIN"/>
    <property type="match status" value="1"/>
</dbReference>
<dbReference type="RefSeq" id="WP_147798668.1">
    <property type="nucleotide sequence ID" value="NZ_VPFL01000003.1"/>
</dbReference>
<reference evidence="2 3" key="1">
    <citation type="submission" date="2019-08" db="EMBL/GenBank/DDBJ databases">
        <title>Pelomicrobium methylotrophicum gen. nov., sp. nov. a moderately thermophilic, facultatively anaerobic, lithoautotrophic and methylotrophic bacterium isolated from a terrestrial mud volcano.</title>
        <authorList>
            <person name="Slobodkina G.B."/>
            <person name="Merkel A.Y."/>
            <person name="Slobodkin A.I."/>
        </authorList>
    </citation>
    <scope>NUCLEOTIDE SEQUENCE [LARGE SCALE GENOMIC DNA]</scope>
    <source>
        <strain evidence="2 3">SM250</strain>
    </source>
</reference>
<dbReference type="PANTHER" id="PTHR36302:SF1">
    <property type="entry name" value="COPPER CHAPERONE PCU(A)C"/>
    <property type="match status" value="1"/>
</dbReference>
<dbReference type="Proteomes" id="UP000321201">
    <property type="component" value="Unassembled WGS sequence"/>
</dbReference>
<dbReference type="InterPro" id="IPR058248">
    <property type="entry name" value="Lxx211020-like"/>
</dbReference>
<keyword evidence="1" id="KW-0732">Signal</keyword>
<comment type="caution">
    <text evidence="2">The sequence shown here is derived from an EMBL/GenBank/DDBJ whole genome shotgun (WGS) entry which is preliminary data.</text>
</comment>
<dbReference type="EMBL" id="VPFL01000003">
    <property type="protein sequence ID" value="TXF13024.1"/>
    <property type="molecule type" value="Genomic_DNA"/>
</dbReference>
<sequence length="152" mass="16144">MRRLMAALLCIGFVSAPAAADEVKAGTITIADAWARATPPAAQVGGAYLILKNAGSPDKLVSASTPVAERTEFHRMSLEDGVMKMRHLPAIEVPAHGTIELKPGGTHLMLVGLKQPLKEGERFPLTLRFERSGTVELQVAVRKMGASGHGSH</sequence>
<proteinExistence type="predicted"/>